<feature type="repeat" description="PPR" evidence="3">
    <location>
        <begin position="398"/>
        <end position="432"/>
    </location>
</feature>
<dbReference type="InterPro" id="IPR002885">
    <property type="entry name" value="PPR_rpt"/>
</dbReference>
<feature type="repeat" description="PPR" evidence="3">
    <location>
        <begin position="770"/>
        <end position="804"/>
    </location>
</feature>
<dbReference type="PANTHER" id="PTHR47938">
    <property type="entry name" value="RESPIRATORY COMPLEX I CHAPERONE (CIA84), PUTATIVE (AFU_ORTHOLOGUE AFUA_2G06020)-RELATED"/>
    <property type="match status" value="1"/>
</dbReference>
<feature type="repeat" description="PPR" evidence="3">
    <location>
        <begin position="735"/>
        <end position="769"/>
    </location>
</feature>
<reference evidence="4 5" key="1">
    <citation type="submission" date="2024-11" db="EMBL/GenBank/DDBJ databases">
        <title>Chromosome-level genome assembly of Eucalyptus globulus Labill. provides insights into its genome evolution.</title>
        <authorList>
            <person name="Li X."/>
        </authorList>
    </citation>
    <scope>NUCLEOTIDE SEQUENCE [LARGE SCALE GENOMIC DNA]</scope>
    <source>
        <strain evidence="4">CL2024</strain>
        <tissue evidence="4">Fresh tender leaves</tissue>
    </source>
</reference>
<dbReference type="EMBL" id="JBJKBG010000001">
    <property type="protein sequence ID" value="KAL3752558.1"/>
    <property type="molecule type" value="Genomic_DNA"/>
</dbReference>
<name>A0ABD3LRL4_EUCGL</name>
<feature type="repeat" description="PPR" evidence="3">
    <location>
        <begin position="700"/>
        <end position="734"/>
    </location>
</feature>
<dbReference type="Pfam" id="PF12854">
    <property type="entry name" value="PPR_1"/>
    <property type="match status" value="2"/>
</dbReference>
<sequence length="1024" mass="113828">MRRRGLHHLLRRSPPVALLPTSKPQKLVAFPPSRAPPSSRFRPFAALEVPPVQSLFGPGDARFFSTSSPDDDLEGLIHPDDPVLAGDSRVEAFSAAEFEFLRESLSGSGHGGECSAGDVGRGTGDNEAVLVANVIENCGDGFGDGTQKLLRRFREKLNPYLVIGVLKIVKNPELAVKFFLWAGRQIGYAHTGAVYNALLERLGCDDSERIPESFWREIRVEDAEVLGKLLNVLIRRCCRNGLWNLALEELGRLKDFGYRPTQSTYNALVQVFLKADRLDTAYLVHREMSDSGFHMDGHTLGCFAYSLCKSGKWREALALIESEEFLPDTVLYTKMIAGLCEASLFDEAMEFLDRMRSNSCIPNVVTYNVLLSGCLRKRQLGRCKRIINMMIPEGCYPGHQIFVSLVHAFCNLRDYSYAYKLLKKMVKCGYRPGYVVYNVLLGGLCGNEELPGPDVLELAENTYNEMVDAGVVLNKVNVANFARCLCGAGKFEKAHCIIREMMSKGFIPDCSTYSKVISFLCDASKVDKAFTLFEEMKSNGVVPDVYTYTILIDSFCKAGLIEQACRWFDEMVRDGCAPNVVTYTALIHAHLKAKKLSRANQLFESMLSEGCSPNVVTYTALIDGHCKAGEIEKACQIYSKMRGNASLTDINMYFRVSENDLTEPNVFTYGALIDGLCKAHKVREARELLDAMSVAGCEPNQIVYDALIDGFCKVGKLDEAQEVFAKMSESGYSPNVYTYSSLLDRLFKDKRLDLALKVLTKMLENSCVPNVVTYTEMIDGLCKVGKNDEAYRLLVMMEEKGCHPNVVTYTAIIDGLGKAGRINKCFELFEQMRSKGCAPNFVTYGVLINHCCAAGLLDDAYKLLDEMKLTYWPRHVAGYRKVIEGFNRDFIISLGLLDDMGASNSVPLVSVYNVLIDNFVKAGRLEVALDLHEEIRSSLVSLAGYKTVYASLIESLSLAGKVDKAFELYADLIKQGGVPKLSTFVDLIRGLVKVHKWDEVLQLSDSLCQMNIVLVKDEGTAVKG</sequence>
<feature type="repeat" description="PPR" evidence="3">
    <location>
        <begin position="840"/>
        <end position="870"/>
    </location>
</feature>
<evidence type="ECO:0008006" key="6">
    <source>
        <dbReference type="Google" id="ProtNLM"/>
    </source>
</evidence>
<accession>A0ABD3LRL4</accession>
<feature type="repeat" description="PPR" evidence="3">
    <location>
        <begin position="474"/>
        <end position="508"/>
    </location>
</feature>
<dbReference type="EMBL" id="JBJKBG010000001">
    <property type="protein sequence ID" value="KAL3752556.1"/>
    <property type="molecule type" value="Genomic_DNA"/>
</dbReference>
<dbReference type="Pfam" id="PF01535">
    <property type="entry name" value="PPR"/>
    <property type="match status" value="5"/>
</dbReference>
<dbReference type="PROSITE" id="PS51375">
    <property type="entry name" value="PPR"/>
    <property type="match status" value="18"/>
</dbReference>
<feature type="repeat" description="PPR" evidence="3">
    <location>
        <begin position="363"/>
        <end position="397"/>
    </location>
</feature>
<dbReference type="EMBL" id="JBJKBG010000001">
    <property type="protein sequence ID" value="KAL3752559.1"/>
    <property type="molecule type" value="Genomic_DNA"/>
</dbReference>
<dbReference type="PANTHER" id="PTHR47938:SF35">
    <property type="entry name" value="PENTATRICOPEPTIDE REPEAT-CONTAINING PROTEIN 4, MITOCHONDRIAL-RELATED"/>
    <property type="match status" value="1"/>
</dbReference>
<feature type="repeat" description="PPR" evidence="3">
    <location>
        <begin position="805"/>
        <end position="839"/>
    </location>
</feature>
<feature type="repeat" description="PPR" evidence="3">
    <location>
        <begin position="908"/>
        <end position="942"/>
    </location>
</feature>
<feature type="repeat" description="PPR" evidence="3">
    <location>
        <begin position="261"/>
        <end position="295"/>
    </location>
</feature>
<feature type="repeat" description="PPR" evidence="3">
    <location>
        <begin position="945"/>
        <end position="979"/>
    </location>
</feature>
<evidence type="ECO:0000313" key="5">
    <source>
        <dbReference type="Proteomes" id="UP001634007"/>
    </source>
</evidence>
<feature type="repeat" description="PPR" evidence="3">
    <location>
        <begin position="328"/>
        <end position="362"/>
    </location>
</feature>
<feature type="repeat" description="PPR" evidence="3">
    <location>
        <begin position="226"/>
        <end position="260"/>
    </location>
</feature>
<dbReference type="Pfam" id="PF13812">
    <property type="entry name" value="PPR_3"/>
    <property type="match status" value="1"/>
</dbReference>
<feature type="repeat" description="PPR" evidence="3">
    <location>
        <begin position="579"/>
        <end position="613"/>
    </location>
</feature>
<comment type="caution">
    <text evidence="4">The sequence shown here is derived from an EMBL/GenBank/DDBJ whole genome shotgun (WGS) entry which is preliminary data.</text>
</comment>
<gene>
    <name evidence="4" type="ORF">ACJRO7_000031</name>
</gene>
<feature type="repeat" description="PPR" evidence="3">
    <location>
        <begin position="544"/>
        <end position="578"/>
    </location>
</feature>
<feature type="repeat" description="PPR" evidence="3">
    <location>
        <begin position="509"/>
        <end position="543"/>
    </location>
</feature>
<proteinExistence type="inferred from homology"/>
<dbReference type="NCBIfam" id="TIGR00756">
    <property type="entry name" value="PPR"/>
    <property type="match status" value="17"/>
</dbReference>
<feature type="repeat" description="PPR" evidence="3">
    <location>
        <begin position="614"/>
        <end position="644"/>
    </location>
</feature>
<dbReference type="Proteomes" id="UP001634007">
    <property type="component" value="Unassembled WGS sequence"/>
</dbReference>
<dbReference type="SUPFAM" id="SSF81901">
    <property type="entry name" value="HCP-like"/>
    <property type="match status" value="1"/>
</dbReference>
<evidence type="ECO:0000256" key="1">
    <source>
        <dbReference type="ARBA" id="ARBA00007626"/>
    </source>
</evidence>
<dbReference type="InterPro" id="IPR011990">
    <property type="entry name" value="TPR-like_helical_dom_sf"/>
</dbReference>
<dbReference type="AlphaFoldDB" id="A0ABD3LRL4"/>
<dbReference type="EMBL" id="JBJKBG010000001">
    <property type="protein sequence ID" value="KAL3752557.1"/>
    <property type="molecule type" value="Genomic_DNA"/>
</dbReference>
<organism evidence="4 5">
    <name type="scientific">Eucalyptus globulus</name>
    <name type="common">Tasmanian blue gum</name>
    <dbReference type="NCBI Taxonomy" id="34317"/>
    <lineage>
        <taxon>Eukaryota</taxon>
        <taxon>Viridiplantae</taxon>
        <taxon>Streptophyta</taxon>
        <taxon>Embryophyta</taxon>
        <taxon>Tracheophyta</taxon>
        <taxon>Spermatophyta</taxon>
        <taxon>Magnoliopsida</taxon>
        <taxon>eudicotyledons</taxon>
        <taxon>Gunneridae</taxon>
        <taxon>Pentapetalae</taxon>
        <taxon>rosids</taxon>
        <taxon>malvids</taxon>
        <taxon>Myrtales</taxon>
        <taxon>Myrtaceae</taxon>
        <taxon>Myrtoideae</taxon>
        <taxon>Eucalypteae</taxon>
        <taxon>Eucalyptus</taxon>
    </lineage>
</organism>
<evidence type="ECO:0000313" key="4">
    <source>
        <dbReference type="EMBL" id="KAL3752557.1"/>
    </source>
</evidence>
<feature type="repeat" description="PPR" evidence="3">
    <location>
        <begin position="665"/>
        <end position="699"/>
    </location>
</feature>
<evidence type="ECO:0000256" key="3">
    <source>
        <dbReference type="PROSITE-ProRule" id="PRU00708"/>
    </source>
</evidence>
<dbReference type="Pfam" id="PF13041">
    <property type="entry name" value="PPR_2"/>
    <property type="match status" value="5"/>
</dbReference>
<evidence type="ECO:0000256" key="2">
    <source>
        <dbReference type="ARBA" id="ARBA00022737"/>
    </source>
</evidence>
<dbReference type="Gene3D" id="1.25.40.10">
    <property type="entry name" value="Tetratricopeptide repeat domain"/>
    <property type="match status" value="8"/>
</dbReference>
<comment type="similarity">
    <text evidence="1">Belongs to the PPR family. P subfamily.</text>
</comment>
<keyword evidence="2" id="KW-0677">Repeat</keyword>
<keyword evidence="5" id="KW-1185">Reference proteome</keyword>
<protein>
    <recommendedName>
        <fullName evidence="6">Pentatricopeptide repeat-containing protein</fullName>
    </recommendedName>
</protein>